<keyword evidence="3" id="KW-1185">Reference proteome</keyword>
<sequence>MSVDSDTPTDSEQSIEDLARSLGDAIADLPEYQTFLEKQEAVEADEETQEKIAEFEQVRTKYMSARQRGEATQDDLRELQETQQELHDIPVMREYLQAENDLELRLQALNEYVSDPLAVDFGEKAGGCCED</sequence>
<proteinExistence type="predicted"/>
<evidence type="ECO:0000313" key="3">
    <source>
        <dbReference type="Proteomes" id="UP000466535"/>
    </source>
</evidence>
<dbReference type="Pfam" id="PF06133">
    <property type="entry name" value="Com_YlbF"/>
    <property type="match status" value="1"/>
</dbReference>
<accession>A0A6B0T1Y4</accession>
<dbReference type="EMBL" id="WUUT01000004">
    <property type="protein sequence ID" value="MXR52064.1"/>
    <property type="molecule type" value="Genomic_DNA"/>
</dbReference>
<protein>
    <submittedName>
        <fullName evidence="2">YlbF family regulator</fullName>
    </submittedName>
</protein>
<dbReference type="Proteomes" id="UP000466535">
    <property type="component" value="Unassembled WGS sequence"/>
</dbReference>
<comment type="caution">
    <text evidence="2">The sequence shown here is derived from an EMBL/GenBank/DDBJ whole genome shotgun (WGS) entry which is preliminary data.</text>
</comment>
<dbReference type="InterPro" id="IPR023378">
    <property type="entry name" value="YheA/YmcA-like_dom_sf"/>
</dbReference>
<dbReference type="OrthoDB" id="211540at2157"/>
<dbReference type="RefSeq" id="WP_159764209.1">
    <property type="nucleotide sequence ID" value="NZ_WUUT01000004.1"/>
</dbReference>
<reference evidence="2 3" key="1">
    <citation type="submission" date="2019-12" db="EMBL/GenBank/DDBJ databases">
        <title>Isolation and characterization of three novel carbon monoxide-oxidizing members of Halobacteria from salione crusts and soils.</title>
        <authorList>
            <person name="Myers M.R."/>
            <person name="King G.M."/>
        </authorList>
    </citation>
    <scope>NUCLEOTIDE SEQUENCE [LARGE SCALE GENOMIC DNA]</scope>
    <source>
        <strain evidence="2 3">WSH3</strain>
    </source>
</reference>
<organism evidence="2 3">
    <name type="scientific">Halovenus carboxidivorans</name>
    <dbReference type="NCBI Taxonomy" id="2692199"/>
    <lineage>
        <taxon>Archaea</taxon>
        <taxon>Methanobacteriati</taxon>
        <taxon>Methanobacteriota</taxon>
        <taxon>Stenosarchaea group</taxon>
        <taxon>Halobacteria</taxon>
        <taxon>Halobacteriales</taxon>
        <taxon>Haloarculaceae</taxon>
        <taxon>Halovenus</taxon>
    </lineage>
</organism>
<gene>
    <name evidence="2" type="ORF">GRX03_10695</name>
</gene>
<evidence type="ECO:0000256" key="1">
    <source>
        <dbReference type="SAM" id="MobiDB-lite"/>
    </source>
</evidence>
<dbReference type="AlphaFoldDB" id="A0A6B0T1Y4"/>
<dbReference type="SUPFAM" id="SSF158622">
    <property type="entry name" value="YheA/YmcA-like"/>
    <property type="match status" value="1"/>
</dbReference>
<dbReference type="InterPro" id="IPR010368">
    <property type="entry name" value="Com_YlbF"/>
</dbReference>
<name>A0A6B0T1Y4_9EURY</name>
<evidence type="ECO:0000313" key="2">
    <source>
        <dbReference type="EMBL" id="MXR52064.1"/>
    </source>
</evidence>
<feature type="region of interest" description="Disordered" evidence="1">
    <location>
        <begin position="1"/>
        <end position="22"/>
    </location>
</feature>
<dbReference type="Gene3D" id="1.20.1500.10">
    <property type="entry name" value="YheA/YmcA-like"/>
    <property type="match status" value="1"/>
</dbReference>